<evidence type="ECO:0000313" key="2">
    <source>
        <dbReference type="Proteomes" id="UP000887565"/>
    </source>
</evidence>
<keyword evidence="1" id="KW-0472">Membrane</keyword>
<protein>
    <submittedName>
        <fullName evidence="3">Uncharacterized protein</fullName>
    </submittedName>
</protein>
<dbReference type="Proteomes" id="UP000887565">
    <property type="component" value="Unplaced"/>
</dbReference>
<keyword evidence="1" id="KW-1133">Transmembrane helix</keyword>
<evidence type="ECO:0000256" key="1">
    <source>
        <dbReference type="SAM" id="Phobius"/>
    </source>
</evidence>
<feature type="transmembrane region" description="Helical" evidence="1">
    <location>
        <begin position="109"/>
        <end position="132"/>
    </location>
</feature>
<keyword evidence="1" id="KW-0812">Transmembrane</keyword>
<name>A0A915L5I8_ROMCU</name>
<dbReference type="WBParaSite" id="nRc.2.0.1.t46022-RA">
    <property type="protein sequence ID" value="nRc.2.0.1.t46022-RA"/>
    <property type="gene ID" value="nRc.2.0.1.g46022"/>
</dbReference>
<organism evidence="2 3">
    <name type="scientific">Romanomermis culicivorax</name>
    <name type="common">Nematode worm</name>
    <dbReference type="NCBI Taxonomy" id="13658"/>
    <lineage>
        <taxon>Eukaryota</taxon>
        <taxon>Metazoa</taxon>
        <taxon>Ecdysozoa</taxon>
        <taxon>Nematoda</taxon>
        <taxon>Enoplea</taxon>
        <taxon>Dorylaimia</taxon>
        <taxon>Mermithida</taxon>
        <taxon>Mermithoidea</taxon>
        <taxon>Mermithidae</taxon>
        <taxon>Romanomermis</taxon>
    </lineage>
</organism>
<proteinExistence type="predicted"/>
<keyword evidence="2" id="KW-1185">Reference proteome</keyword>
<dbReference type="AlphaFoldDB" id="A0A915L5I8"/>
<evidence type="ECO:0000313" key="3">
    <source>
        <dbReference type="WBParaSite" id="nRc.2.0.1.t46022-RA"/>
    </source>
</evidence>
<sequence length="139" mass="15542">MNTAIKKMTTIVIMRTIHQFSLKHTVAKVVHSNQPIDTFEKCRNNRGNRCTANQAAGGCPFWRPFYSKTSDWYDLRLIVEFRSCQLPAISIGQSLATILVKLPSRCPGVTAVVLTLFAFGFVVTTVALFPIFDDTVTTK</sequence>
<accession>A0A915L5I8</accession>
<reference evidence="3" key="1">
    <citation type="submission" date="2022-11" db="UniProtKB">
        <authorList>
            <consortium name="WormBaseParasite"/>
        </authorList>
    </citation>
    <scope>IDENTIFICATION</scope>
</reference>